<dbReference type="GO" id="GO:0005743">
    <property type="term" value="C:mitochondrial inner membrane"/>
    <property type="evidence" value="ECO:0007669"/>
    <property type="project" value="UniProtKB-SubCell"/>
</dbReference>
<dbReference type="Proteomes" id="UP000324222">
    <property type="component" value="Unassembled WGS sequence"/>
</dbReference>
<dbReference type="GO" id="GO:0046933">
    <property type="term" value="F:proton-transporting ATP synthase activity, rotational mechanism"/>
    <property type="evidence" value="ECO:0007669"/>
    <property type="project" value="TreeGrafter"/>
</dbReference>
<organism evidence="11 12">
    <name type="scientific">Portunus trituberculatus</name>
    <name type="common">Swimming crab</name>
    <name type="synonym">Neptunus trituberculatus</name>
    <dbReference type="NCBI Taxonomy" id="210409"/>
    <lineage>
        <taxon>Eukaryota</taxon>
        <taxon>Metazoa</taxon>
        <taxon>Ecdysozoa</taxon>
        <taxon>Arthropoda</taxon>
        <taxon>Crustacea</taxon>
        <taxon>Multicrustacea</taxon>
        <taxon>Malacostraca</taxon>
        <taxon>Eumalacostraca</taxon>
        <taxon>Eucarida</taxon>
        <taxon>Decapoda</taxon>
        <taxon>Pleocyemata</taxon>
        <taxon>Brachyura</taxon>
        <taxon>Eubrachyura</taxon>
        <taxon>Portunoidea</taxon>
        <taxon>Portunidae</taxon>
        <taxon>Portuninae</taxon>
        <taxon>Portunus</taxon>
    </lineage>
</organism>
<dbReference type="PANTHER" id="PTHR12733:SF3">
    <property type="entry name" value="ATP SYNTHASE F(0) COMPLEX SUBUNIT B1, MITOCHONDRIAL"/>
    <property type="match status" value="1"/>
</dbReference>
<keyword evidence="3 9" id="KW-0138">CF(0)</keyword>
<keyword evidence="5 9" id="KW-0999">Mitochondrion inner membrane</keyword>
<comment type="caution">
    <text evidence="11">The sequence shown here is derived from an EMBL/GenBank/DDBJ whole genome shotgun (WGS) entry which is preliminary data.</text>
</comment>
<evidence type="ECO:0000256" key="2">
    <source>
        <dbReference type="ARBA" id="ARBA00022448"/>
    </source>
</evidence>
<dbReference type="AlphaFoldDB" id="A0A5B7HB72"/>
<evidence type="ECO:0000256" key="3">
    <source>
        <dbReference type="ARBA" id="ARBA00022547"/>
    </source>
</evidence>
<evidence type="ECO:0000256" key="5">
    <source>
        <dbReference type="ARBA" id="ARBA00022792"/>
    </source>
</evidence>
<comment type="function">
    <text evidence="9">Subunit b, of the mitochondrial membrane ATP synthase complex (F(1)F(0) ATP synthase or Complex V) that produces ATP from ADP in the presence of a proton gradient across the membrane which is generated by electron transport complexes of the respiratory chain. ATP synthase complex consist of a soluble F(1) head domain - the catalytic core - and a membrane F(1) domain - the membrane proton channel. These two domains are linked by a central stalk rotating inside the F(1) region and a stationary peripheral stalk. During catalysis, ATP synthesis in the catalytic domain of F(1) is coupled via a rotary mechanism of the central stalk subunits to proton translocation. In vivo, can only synthesize ATP although its ATP hydrolase activity can be activated artificially in vitro. Part of the complex F(0) domain. Part of the complex F(0) domain and the peripheric stalk, which acts as a stator to hold the catalytic alpha(3)beta(3) subcomplex and subunit a/ATP6 static relative to the rotary elements.</text>
</comment>
<evidence type="ECO:0000256" key="1">
    <source>
        <dbReference type="ARBA" id="ARBA00007479"/>
    </source>
</evidence>
<evidence type="ECO:0000256" key="9">
    <source>
        <dbReference type="RuleBase" id="RU368017"/>
    </source>
</evidence>
<keyword evidence="8 9" id="KW-0472">Membrane</keyword>
<evidence type="ECO:0000256" key="10">
    <source>
        <dbReference type="SAM" id="MobiDB-lite"/>
    </source>
</evidence>
<keyword evidence="12" id="KW-1185">Reference proteome</keyword>
<name>A0A5B7HB72_PORTR</name>
<evidence type="ECO:0000256" key="4">
    <source>
        <dbReference type="ARBA" id="ARBA00022781"/>
    </source>
</evidence>
<accession>A0A5B7HB72</accession>
<reference evidence="11 12" key="1">
    <citation type="submission" date="2019-05" db="EMBL/GenBank/DDBJ databases">
        <title>Another draft genome of Portunus trituberculatus and its Hox gene families provides insights of decapod evolution.</title>
        <authorList>
            <person name="Jeong J.-H."/>
            <person name="Song I."/>
            <person name="Kim S."/>
            <person name="Choi T."/>
            <person name="Kim D."/>
            <person name="Ryu S."/>
            <person name="Kim W."/>
        </authorList>
    </citation>
    <scope>NUCLEOTIDE SEQUENCE [LARGE SCALE GENOMIC DNA]</scope>
    <source>
        <tissue evidence="11">Muscle</tissue>
    </source>
</reference>
<dbReference type="PANTHER" id="PTHR12733">
    <property type="entry name" value="MITOCHONDRIAL ATP SYNTHASE B CHAIN"/>
    <property type="match status" value="1"/>
</dbReference>
<comment type="subunit">
    <text evidence="9">F-type ATPases have 2 components, CF(1) - the catalytic core - and CF(0) - the membrane proton channel. CF(1) and CF(0) have multiple subunits.</text>
</comment>
<evidence type="ECO:0000313" key="12">
    <source>
        <dbReference type="Proteomes" id="UP000324222"/>
    </source>
</evidence>
<evidence type="ECO:0000256" key="7">
    <source>
        <dbReference type="ARBA" id="ARBA00023128"/>
    </source>
</evidence>
<comment type="similarity">
    <text evidence="1 9">Belongs to the eukaryotic ATPase B chain family.</text>
</comment>
<keyword evidence="6 9" id="KW-0406">Ion transport</keyword>
<protein>
    <recommendedName>
        <fullName evidence="9">ATP synthase subunit b</fullName>
    </recommendedName>
</protein>
<keyword evidence="7 9" id="KW-0496">Mitochondrion</keyword>
<comment type="subcellular location">
    <subcellularLocation>
        <location evidence="9">Mitochondrion</location>
    </subcellularLocation>
    <subcellularLocation>
        <location evidence="9">Mitochondrion inner membrane</location>
    </subcellularLocation>
</comment>
<evidence type="ECO:0000256" key="6">
    <source>
        <dbReference type="ARBA" id="ARBA00023065"/>
    </source>
</evidence>
<proteinExistence type="inferred from homology"/>
<dbReference type="InterPro" id="IPR013837">
    <property type="entry name" value="ATP_synth_F0_suB"/>
</dbReference>
<feature type="compositionally biased region" description="Polar residues" evidence="10">
    <location>
        <begin position="11"/>
        <end position="21"/>
    </location>
</feature>
<dbReference type="Pfam" id="PF05405">
    <property type="entry name" value="Mt_ATP-synt_B"/>
    <property type="match status" value="1"/>
</dbReference>
<dbReference type="EMBL" id="VSRR010027584">
    <property type="protein sequence ID" value="MPC68272.1"/>
    <property type="molecule type" value="Genomic_DNA"/>
</dbReference>
<sequence>MAHNREGPGSSPVSNEANGHQASKYLASAHLAVKKRLDYQLEIANVKTRLQQKHMVDWIVKNVQSSITPAQEAATLKQCMADLKGLAPKA</sequence>
<dbReference type="InterPro" id="IPR008688">
    <property type="entry name" value="ATP_synth_Bsub_B/MI25"/>
</dbReference>
<dbReference type="Gene3D" id="1.20.5.2210">
    <property type="match status" value="1"/>
</dbReference>
<feature type="region of interest" description="Disordered" evidence="10">
    <location>
        <begin position="1"/>
        <end position="21"/>
    </location>
</feature>
<keyword evidence="2 9" id="KW-0813">Transport</keyword>
<evidence type="ECO:0000313" key="11">
    <source>
        <dbReference type="EMBL" id="MPC68272.1"/>
    </source>
</evidence>
<gene>
    <name evidence="11" type="primary">ATPsynB_0</name>
    <name evidence="11" type="ORF">E2C01_062470</name>
</gene>
<evidence type="ECO:0000256" key="8">
    <source>
        <dbReference type="ARBA" id="ARBA00023136"/>
    </source>
</evidence>
<dbReference type="GO" id="GO:0045259">
    <property type="term" value="C:proton-transporting ATP synthase complex"/>
    <property type="evidence" value="ECO:0007669"/>
    <property type="project" value="UniProtKB-KW"/>
</dbReference>
<keyword evidence="4 9" id="KW-0375">Hydrogen ion transport</keyword>
<dbReference type="SUPFAM" id="SSF161060">
    <property type="entry name" value="ATP synthase B chain-like"/>
    <property type="match status" value="1"/>
</dbReference>